<protein>
    <recommendedName>
        <fullName evidence="3">Carboxypeptidase regulatory-like domain-containing protein</fullName>
    </recommendedName>
</protein>
<dbReference type="SUPFAM" id="SSF49464">
    <property type="entry name" value="Carboxypeptidase regulatory domain-like"/>
    <property type="match status" value="1"/>
</dbReference>
<dbReference type="Proteomes" id="UP000598271">
    <property type="component" value="Unassembled WGS sequence"/>
</dbReference>
<proteinExistence type="predicted"/>
<evidence type="ECO:0000313" key="2">
    <source>
        <dbReference type="Proteomes" id="UP000598271"/>
    </source>
</evidence>
<evidence type="ECO:0000313" key="1">
    <source>
        <dbReference type="EMBL" id="GHB62798.1"/>
    </source>
</evidence>
<dbReference type="Gene3D" id="2.60.40.1120">
    <property type="entry name" value="Carboxypeptidase-like, regulatory domain"/>
    <property type="match status" value="1"/>
</dbReference>
<dbReference type="InterPro" id="IPR008969">
    <property type="entry name" value="CarboxyPept-like_regulatory"/>
</dbReference>
<gene>
    <name evidence="1" type="ORF">GCM10007390_15790</name>
</gene>
<keyword evidence="2" id="KW-1185">Reference proteome</keyword>
<sequence length="215" mass="24464">MKITRVVFWLILAVAVCAVEGCNLLDLSPKIAVKGRVVTYRNDMPIEGVKVVVLKQLFNCGFACSTYEKTGDSTTTDPNGNFSLSPSETDLILGVYKEGYFGRFPGNTRELRFKGTKTDFGDIILKPYGEIDFKFINSTNGQDSISYKIYACGEDVDRGFENVTHFYKEFTIKKAIEAECEVYVYITLIRNGKKRVVKEFFYLDRNEIKKKTIEL</sequence>
<dbReference type="RefSeq" id="WP_189563763.1">
    <property type="nucleotide sequence ID" value="NZ_BMXF01000001.1"/>
</dbReference>
<dbReference type="EMBL" id="BMXF01000001">
    <property type="protein sequence ID" value="GHB62798.1"/>
    <property type="molecule type" value="Genomic_DNA"/>
</dbReference>
<name>A0A8J3G849_9BACT</name>
<comment type="caution">
    <text evidence="1">The sequence shown here is derived from an EMBL/GenBank/DDBJ whole genome shotgun (WGS) entry which is preliminary data.</text>
</comment>
<reference evidence="1 2" key="1">
    <citation type="journal article" date="2014" name="Int. J. Syst. Evol. Microbiol.">
        <title>Complete genome sequence of Corynebacterium casei LMG S-19264T (=DSM 44701T), isolated from a smear-ripened cheese.</title>
        <authorList>
            <consortium name="US DOE Joint Genome Institute (JGI-PGF)"/>
            <person name="Walter F."/>
            <person name="Albersmeier A."/>
            <person name="Kalinowski J."/>
            <person name="Ruckert C."/>
        </authorList>
    </citation>
    <scope>NUCLEOTIDE SEQUENCE [LARGE SCALE GENOMIC DNA]</scope>
    <source>
        <strain evidence="1 2">KCTC 12866</strain>
    </source>
</reference>
<dbReference type="AlphaFoldDB" id="A0A8J3G849"/>
<organism evidence="1 2">
    <name type="scientific">Persicitalea jodogahamensis</name>
    <dbReference type="NCBI Taxonomy" id="402147"/>
    <lineage>
        <taxon>Bacteria</taxon>
        <taxon>Pseudomonadati</taxon>
        <taxon>Bacteroidota</taxon>
        <taxon>Cytophagia</taxon>
        <taxon>Cytophagales</taxon>
        <taxon>Spirosomataceae</taxon>
        <taxon>Persicitalea</taxon>
    </lineage>
</organism>
<accession>A0A8J3G849</accession>
<evidence type="ECO:0008006" key="3">
    <source>
        <dbReference type="Google" id="ProtNLM"/>
    </source>
</evidence>